<evidence type="ECO:0000313" key="2">
    <source>
        <dbReference type="EMBL" id="KAK5974188.1"/>
    </source>
</evidence>
<comment type="caution">
    <text evidence="2">The sequence shown here is derived from an EMBL/GenBank/DDBJ whole genome shotgun (WGS) entry which is preliminary data.</text>
</comment>
<gene>
    <name evidence="2" type="ORF">GCK32_008849</name>
</gene>
<feature type="region of interest" description="Disordered" evidence="1">
    <location>
        <begin position="183"/>
        <end position="328"/>
    </location>
</feature>
<evidence type="ECO:0000313" key="3">
    <source>
        <dbReference type="Proteomes" id="UP001331761"/>
    </source>
</evidence>
<feature type="compositionally biased region" description="Basic and acidic residues" evidence="1">
    <location>
        <begin position="16"/>
        <end position="27"/>
    </location>
</feature>
<dbReference type="EMBL" id="WIXE01014565">
    <property type="protein sequence ID" value="KAK5974188.1"/>
    <property type="molecule type" value="Genomic_DNA"/>
</dbReference>
<protein>
    <submittedName>
        <fullName evidence="2">AT hook domain containing protein</fullName>
    </submittedName>
</protein>
<feature type="compositionally biased region" description="Basic and acidic residues" evidence="1">
    <location>
        <begin position="311"/>
        <end position="320"/>
    </location>
</feature>
<dbReference type="Proteomes" id="UP001331761">
    <property type="component" value="Unassembled WGS sequence"/>
</dbReference>
<reference evidence="2 3" key="1">
    <citation type="submission" date="2019-10" db="EMBL/GenBank/DDBJ databases">
        <title>Assembly and Annotation for the nematode Trichostrongylus colubriformis.</title>
        <authorList>
            <person name="Martin J."/>
        </authorList>
    </citation>
    <scope>NUCLEOTIDE SEQUENCE [LARGE SCALE GENOMIC DNA]</scope>
    <source>
        <strain evidence="2">G859</strain>
        <tissue evidence="2">Whole worm</tissue>
    </source>
</reference>
<dbReference type="AlphaFoldDB" id="A0AAN8FQF7"/>
<feature type="region of interest" description="Disordered" evidence="1">
    <location>
        <begin position="1"/>
        <end position="39"/>
    </location>
</feature>
<proteinExistence type="predicted"/>
<evidence type="ECO:0000256" key="1">
    <source>
        <dbReference type="SAM" id="MobiDB-lite"/>
    </source>
</evidence>
<feature type="compositionally biased region" description="Basic and acidic residues" evidence="1">
    <location>
        <begin position="276"/>
        <end position="285"/>
    </location>
</feature>
<organism evidence="2 3">
    <name type="scientific">Trichostrongylus colubriformis</name>
    <name type="common">Black scour worm</name>
    <dbReference type="NCBI Taxonomy" id="6319"/>
    <lineage>
        <taxon>Eukaryota</taxon>
        <taxon>Metazoa</taxon>
        <taxon>Ecdysozoa</taxon>
        <taxon>Nematoda</taxon>
        <taxon>Chromadorea</taxon>
        <taxon>Rhabditida</taxon>
        <taxon>Rhabditina</taxon>
        <taxon>Rhabditomorpha</taxon>
        <taxon>Strongyloidea</taxon>
        <taxon>Trichostrongylidae</taxon>
        <taxon>Trichostrongylus</taxon>
    </lineage>
</organism>
<feature type="compositionally biased region" description="Acidic residues" evidence="1">
    <location>
        <begin position="188"/>
        <end position="198"/>
    </location>
</feature>
<sequence>MLDRNYSAPSTSSGSSEHDEIEHERFPTSEPGTSTAVEPKSAIDVALELIAQEELEAINAARIAALNKPKPRGRPPLSRKIAESAANATTESDSSKLRLLIQRKEIERSQLDAPHITLFLKDRAEELNIAPSPVPILKDHLEVEAAAQSEPQSMEVSLFGADNGEPESTDFHKMVLLHYGSVDGRLEDGDEDNEEGEEDGKSLLPQRNSSQDVSPPRKDSAPKKGPRKSGESLREISDSNEIAVPVPLRVQLPPSDDACSTIEEQKPTPISTGSEATERKGERKAGSGKNNNPHYFSRRRSSADPSGEFGEESRIRDTSIRRSTSLTDSFIDSIPVIRGAVLQQLPTMVDSA</sequence>
<feature type="compositionally biased region" description="Basic and acidic residues" evidence="1">
    <location>
        <begin position="215"/>
        <end position="237"/>
    </location>
</feature>
<keyword evidence="3" id="KW-1185">Reference proteome</keyword>
<feature type="region of interest" description="Disordered" evidence="1">
    <location>
        <begin position="64"/>
        <end position="94"/>
    </location>
</feature>
<accession>A0AAN8FQF7</accession>
<name>A0AAN8FQF7_TRICO</name>